<gene>
    <name evidence="1" type="ORF">J2851_003184</name>
</gene>
<dbReference type="Proteomes" id="UP000781958">
    <property type="component" value="Unassembled WGS sequence"/>
</dbReference>
<accession>A0ABS4SLF8</accession>
<evidence type="ECO:0000313" key="2">
    <source>
        <dbReference type="Proteomes" id="UP000781958"/>
    </source>
</evidence>
<evidence type="ECO:0000313" key="1">
    <source>
        <dbReference type="EMBL" id="MBP2293401.1"/>
    </source>
</evidence>
<name>A0ABS4SLF8_9PROT</name>
<dbReference type="EMBL" id="JAGINP010000010">
    <property type="protein sequence ID" value="MBP2293401.1"/>
    <property type="molecule type" value="Genomic_DNA"/>
</dbReference>
<proteinExistence type="predicted"/>
<comment type="caution">
    <text evidence="1">The sequence shown here is derived from an EMBL/GenBank/DDBJ whole genome shotgun (WGS) entry which is preliminary data.</text>
</comment>
<reference evidence="1 2" key="1">
    <citation type="submission" date="2021-03" db="EMBL/GenBank/DDBJ databases">
        <title>Genomic Encyclopedia of Type Strains, Phase III (KMG-III): the genomes of soil and plant-associated and newly described type strains.</title>
        <authorList>
            <person name="Whitman W."/>
        </authorList>
    </citation>
    <scope>NUCLEOTIDE SEQUENCE [LARGE SCALE GENOMIC DNA]</scope>
    <source>
        <strain evidence="1 2">IMMIB AFH-6</strain>
    </source>
</reference>
<dbReference type="RefSeq" id="WP_209767324.1">
    <property type="nucleotide sequence ID" value="NZ_JAGINP010000010.1"/>
</dbReference>
<protein>
    <recommendedName>
        <fullName evidence="3">Phosphatidate cytidylyltransferase</fullName>
    </recommendedName>
</protein>
<organism evidence="1 2">
    <name type="scientific">Azospirillum rugosum</name>
    <dbReference type="NCBI Taxonomy" id="416170"/>
    <lineage>
        <taxon>Bacteria</taxon>
        <taxon>Pseudomonadati</taxon>
        <taxon>Pseudomonadota</taxon>
        <taxon>Alphaproteobacteria</taxon>
        <taxon>Rhodospirillales</taxon>
        <taxon>Azospirillaceae</taxon>
        <taxon>Azospirillum</taxon>
    </lineage>
</organism>
<keyword evidence="2" id="KW-1185">Reference proteome</keyword>
<sequence>MTPSLSTLIAEELDRPVMAEARTIADAILARHGASVAAVLFYGSCLRTGDAGGILDVYVLTDDLRAYHGRFWPALLNAALPPTVSYLEAPGPTGMVRAKVAVMGTAAFARAVRGAGIDTTIWARFCQPAALLYARDAESRAAAIDAVAQAVATAARWAVRLGPESAQPAEYWTTLFRHTYGAELRAERGNRPALIHDWAANRYTRLLPLALARAEIATTENTDGRLCPQVPDRATARRAWARRRRLGKPLNVLRLMKAAFTFENGIDYILWKLERHSGRPLRVSPWQRRHPILASPLLLLKLYRDGIIQ</sequence>
<evidence type="ECO:0008006" key="3">
    <source>
        <dbReference type="Google" id="ProtNLM"/>
    </source>
</evidence>